<protein>
    <submittedName>
        <fullName evidence="2">Uncharacterized protein</fullName>
    </submittedName>
</protein>
<evidence type="ECO:0000313" key="3">
    <source>
        <dbReference type="Proteomes" id="UP000279236"/>
    </source>
</evidence>
<dbReference type="Proteomes" id="UP000279236">
    <property type="component" value="Unassembled WGS sequence"/>
</dbReference>
<feature type="compositionally biased region" description="Low complexity" evidence="1">
    <location>
        <begin position="12"/>
        <end position="33"/>
    </location>
</feature>
<feature type="compositionally biased region" description="Acidic residues" evidence="1">
    <location>
        <begin position="94"/>
        <end position="113"/>
    </location>
</feature>
<evidence type="ECO:0000313" key="2">
    <source>
        <dbReference type="EMBL" id="RSH81854.1"/>
    </source>
</evidence>
<organism evidence="2 3">
    <name type="scientific">Apiotrichum porosum</name>
    <dbReference type="NCBI Taxonomy" id="105984"/>
    <lineage>
        <taxon>Eukaryota</taxon>
        <taxon>Fungi</taxon>
        <taxon>Dikarya</taxon>
        <taxon>Basidiomycota</taxon>
        <taxon>Agaricomycotina</taxon>
        <taxon>Tremellomycetes</taxon>
        <taxon>Trichosporonales</taxon>
        <taxon>Trichosporonaceae</taxon>
        <taxon>Apiotrichum</taxon>
    </lineage>
</organism>
<dbReference type="GeneID" id="39592592"/>
<feature type="region of interest" description="Disordered" evidence="1">
    <location>
        <begin position="89"/>
        <end position="131"/>
    </location>
</feature>
<dbReference type="AlphaFoldDB" id="A0A427XSP0"/>
<dbReference type="EMBL" id="RSCE01000006">
    <property type="protein sequence ID" value="RSH81854.1"/>
    <property type="molecule type" value="Genomic_DNA"/>
</dbReference>
<evidence type="ECO:0000256" key="1">
    <source>
        <dbReference type="SAM" id="MobiDB-lite"/>
    </source>
</evidence>
<name>A0A427XSP0_9TREE</name>
<accession>A0A427XSP0</accession>
<proteinExistence type="predicted"/>
<gene>
    <name evidence="2" type="ORF">EHS24_008049</name>
</gene>
<keyword evidence="3" id="KW-1185">Reference proteome</keyword>
<reference evidence="2 3" key="1">
    <citation type="submission" date="2018-11" db="EMBL/GenBank/DDBJ databases">
        <title>Genome sequence of Apiotrichum porosum DSM 27194.</title>
        <authorList>
            <person name="Aliyu H."/>
            <person name="Gorte O."/>
            <person name="Ochsenreither K."/>
        </authorList>
    </citation>
    <scope>NUCLEOTIDE SEQUENCE [LARGE SCALE GENOMIC DNA]</scope>
    <source>
        <strain evidence="2 3">DSM 27194</strain>
    </source>
</reference>
<comment type="caution">
    <text evidence="2">The sequence shown here is derived from an EMBL/GenBank/DDBJ whole genome shotgun (WGS) entry which is preliminary data.</text>
</comment>
<dbReference type="RefSeq" id="XP_028476309.1">
    <property type="nucleotide sequence ID" value="XM_028623376.1"/>
</dbReference>
<sequence>MRIPTVQPGILAPSPVVARPSSSTQLLSPTSSRSKGRRQRTVSPAPRPISGPLLIPTDDAMDVDMGFDLERASRQLRNQPGRVCFDEVALFPPDYDETESADADADGEDEDDARDGSRKRPRMASRRWSLW</sequence>
<feature type="region of interest" description="Disordered" evidence="1">
    <location>
        <begin position="1"/>
        <end position="60"/>
    </location>
</feature>